<keyword evidence="4" id="KW-1185">Reference proteome</keyword>
<dbReference type="NCBIfam" id="NF001268">
    <property type="entry name" value="PRK00228.1-4"/>
    <property type="match status" value="1"/>
</dbReference>
<dbReference type="GO" id="GO:0005829">
    <property type="term" value="C:cytosol"/>
    <property type="evidence" value="ECO:0007669"/>
    <property type="project" value="TreeGrafter"/>
</dbReference>
<dbReference type="OrthoDB" id="9807486at2"/>
<proteinExistence type="inferred from homology"/>
<organism evidence="3 4">
    <name type="scientific">Cognatiyoonia koreensis</name>
    <dbReference type="NCBI Taxonomy" id="364200"/>
    <lineage>
        <taxon>Bacteria</taxon>
        <taxon>Pseudomonadati</taxon>
        <taxon>Pseudomonadota</taxon>
        <taxon>Alphaproteobacteria</taxon>
        <taxon>Rhodobacterales</taxon>
        <taxon>Paracoccaceae</taxon>
        <taxon>Cognatiyoonia</taxon>
    </lineage>
</organism>
<dbReference type="Proteomes" id="UP000199167">
    <property type="component" value="Unassembled WGS sequence"/>
</dbReference>
<sequence>MESNLCGKMLIAMPMMGDPRFQQSVIYMCAHSKEGAMGLIVNKPQPGVRFKELLGQLGIDPEDDAKDVRVHYGGPVENVRGFVLHSEDYRSETGTMEVDTGICMTATLDILEDMARGKGPRTSLLALGYAGWGPDQLEGEIAQNGWLTCDAKEDIIFGRANEHKWTGALKILGIDPVLLSSTPGRA</sequence>
<accession>A0A1I0RF45</accession>
<dbReference type="SUPFAM" id="SSF143456">
    <property type="entry name" value="VC0467-like"/>
    <property type="match status" value="1"/>
</dbReference>
<dbReference type="RefSeq" id="WP_089997150.1">
    <property type="nucleotide sequence ID" value="NZ_FOIZ01000002.1"/>
</dbReference>
<dbReference type="AlphaFoldDB" id="A0A1I0RF45"/>
<evidence type="ECO:0000256" key="2">
    <source>
        <dbReference type="HAMAP-Rule" id="MF_00758"/>
    </source>
</evidence>
<dbReference type="HAMAP" id="MF_00758">
    <property type="entry name" value="UPF0301"/>
    <property type="match status" value="1"/>
</dbReference>
<dbReference type="Gene3D" id="3.40.1740.10">
    <property type="entry name" value="VC0467-like"/>
    <property type="match status" value="1"/>
</dbReference>
<dbReference type="PANTHER" id="PTHR30327">
    <property type="entry name" value="UNCHARACTERIZED PROTEIN YQGE"/>
    <property type="match status" value="1"/>
</dbReference>
<dbReference type="InterPro" id="IPR003774">
    <property type="entry name" value="AlgH-like"/>
</dbReference>
<evidence type="ECO:0000256" key="1">
    <source>
        <dbReference type="ARBA" id="ARBA00009600"/>
    </source>
</evidence>
<dbReference type="Pfam" id="PF02622">
    <property type="entry name" value="DUF179"/>
    <property type="match status" value="1"/>
</dbReference>
<evidence type="ECO:0000313" key="3">
    <source>
        <dbReference type="EMBL" id="SEW38850.1"/>
    </source>
</evidence>
<gene>
    <name evidence="3" type="ORF">SAMN04488515_2520</name>
</gene>
<dbReference type="EMBL" id="FOIZ01000002">
    <property type="protein sequence ID" value="SEW38850.1"/>
    <property type="molecule type" value="Genomic_DNA"/>
</dbReference>
<evidence type="ECO:0000313" key="4">
    <source>
        <dbReference type="Proteomes" id="UP000199167"/>
    </source>
</evidence>
<protein>
    <recommendedName>
        <fullName evidence="2">UPF0301 protein SAMN04488515_2520</fullName>
    </recommendedName>
</protein>
<reference evidence="3 4" key="1">
    <citation type="submission" date="2016-10" db="EMBL/GenBank/DDBJ databases">
        <authorList>
            <person name="de Groot N.N."/>
        </authorList>
    </citation>
    <scope>NUCLEOTIDE SEQUENCE [LARGE SCALE GENOMIC DNA]</scope>
    <source>
        <strain evidence="3 4">DSM 17925</strain>
    </source>
</reference>
<comment type="similarity">
    <text evidence="1 2">Belongs to the UPF0301 (AlgH) family.</text>
</comment>
<dbReference type="STRING" id="364200.SAMN04488515_2520"/>
<dbReference type="PANTHER" id="PTHR30327:SF1">
    <property type="entry name" value="UPF0301 PROTEIN YQGE"/>
    <property type="match status" value="1"/>
</dbReference>
<name>A0A1I0RF45_9RHOB</name>